<feature type="coiled-coil region" evidence="2">
    <location>
        <begin position="211"/>
        <end position="263"/>
    </location>
</feature>
<dbReference type="Pfam" id="PF01551">
    <property type="entry name" value="Peptidase_M23"/>
    <property type="match status" value="1"/>
</dbReference>
<dbReference type="SUPFAM" id="SSF51261">
    <property type="entry name" value="Duplicated hybrid motif"/>
    <property type="match status" value="1"/>
</dbReference>
<proteinExistence type="predicted"/>
<protein>
    <recommendedName>
        <fullName evidence="4">M23ase beta-sheet core domain-containing protein</fullName>
    </recommendedName>
</protein>
<dbReference type="CDD" id="cd12797">
    <property type="entry name" value="M23_peptidase"/>
    <property type="match status" value="1"/>
</dbReference>
<evidence type="ECO:0000313" key="6">
    <source>
        <dbReference type="Proteomes" id="UP000178606"/>
    </source>
</evidence>
<feature type="domain" description="M23ase beta-sheet core" evidence="4">
    <location>
        <begin position="306"/>
        <end position="401"/>
    </location>
</feature>
<reference evidence="5 6" key="1">
    <citation type="journal article" date="2016" name="Nat. Commun.">
        <title>Thousands of microbial genomes shed light on interconnected biogeochemical processes in an aquifer system.</title>
        <authorList>
            <person name="Anantharaman K."/>
            <person name="Brown C.T."/>
            <person name="Hug L.A."/>
            <person name="Sharon I."/>
            <person name="Castelle C.J."/>
            <person name="Probst A.J."/>
            <person name="Thomas B.C."/>
            <person name="Singh A."/>
            <person name="Wilkins M.J."/>
            <person name="Karaoz U."/>
            <person name="Brodie E.L."/>
            <person name="Williams K.H."/>
            <person name="Hubbard S.S."/>
            <person name="Banfield J.F."/>
        </authorList>
    </citation>
    <scope>NUCLEOTIDE SEQUENCE [LARGE SCALE GENOMIC DNA]</scope>
    <source>
        <strain evidence="6">RIFCSPLOWO2_12_FULL_64_10</strain>
    </source>
</reference>
<dbReference type="Proteomes" id="UP000178606">
    <property type="component" value="Unassembled WGS sequence"/>
</dbReference>
<feature type="chain" id="PRO_5009523694" description="M23ase beta-sheet core domain-containing protein" evidence="3">
    <location>
        <begin position="29"/>
        <end position="407"/>
    </location>
</feature>
<evidence type="ECO:0000259" key="4">
    <source>
        <dbReference type="Pfam" id="PF01551"/>
    </source>
</evidence>
<feature type="signal peptide" evidence="3">
    <location>
        <begin position="1"/>
        <end position="28"/>
    </location>
</feature>
<evidence type="ECO:0000256" key="1">
    <source>
        <dbReference type="ARBA" id="ARBA00022729"/>
    </source>
</evidence>
<accession>A0A1F6D6X6</accession>
<gene>
    <name evidence="5" type="ORF">A3F84_17305</name>
</gene>
<feature type="coiled-coil region" evidence="2">
    <location>
        <begin position="36"/>
        <end position="105"/>
    </location>
</feature>
<sequence>MRIPFLILHSAFCLLSSAFFFFSPLAFAANAPGRTSEEVRASLERIRREAEENRKRLRRTEARERSVVAQLDALDREMGLARSYLKRLDAEAQRLTQEMRGADVALDVSTRALADRQAGFARRLRDIYKRGRLQGLQMLLSADSFTGLLRRSRYLSAVARQDREDYEAILRDRDAVAATRARLSAQQEVFEAVRGEKEAQVKALSAQVEARKRLLREVRRSVKTYKAAEAQLARERERSEEALRRLIAEAEAERARRREAQSSASAGRVDSGAFSGQRGRLRWPVRGPVVGRFGRVQDPALKTWTFNRGVEIEAPEGTAVQAVAAGRVEAVDWFRGYGWFALVGHGDGYYTLYAHLSEVSVRVGDRVEAGEGIGMSGDTGTLDPRATLHFEILKGSEPEDPMTWLGR</sequence>
<keyword evidence="1 3" id="KW-0732">Signal</keyword>
<evidence type="ECO:0000256" key="3">
    <source>
        <dbReference type="SAM" id="SignalP"/>
    </source>
</evidence>
<dbReference type="PANTHER" id="PTHR21666">
    <property type="entry name" value="PEPTIDASE-RELATED"/>
    <property type="match status" value="1"/>
</dbReference>
<evidence type="ECO:0000256" key="2">
    <source>
        <dbReference type="SAM" id="Coils"/>
    </source>
</evidence>
<dbReference type="PANTHER" id="PTHR21666:SF289">
    <property type="entry name" value="L-ALA--D-GLU ENDOPEPTIDASE"/>
    <property type="match status" value="1"/>
</dbReference>
<name>A0A1F6D6X6_HANXR</name>
<keyword evidence="2" id="KW-0175">Coiled coil</keyword>
<dbReference type="GO" id="GO:0004222">
    <property type="term" value="F:metalloendopeptidase activity"/>
    <property type="evidence" value="ECO:0007669"/>
    <property type="project" value="TreeGrafter"/>
</dbReference>
<dbReference type="Gene3D" id="6.10.250.3150">
    <property type="match status" value="1"/>
</dbReference>
<evidence type="ECO:0000313" key="5">
    <source>
        <dbReference type="EMBL" id="OGG57204.1"/>
    </source>
</evidence>
<dbReference type="InterPro" id="IPR011055">
    <property type="entry name" value="Dup_hybrid_motif"/>
</dbReference>
<dbReference type="Gene3D" id="2.70.70.10">
    <property type="entry name" value="Glucose Permease (Domain IIA)"/>
    <property type="match status" value="1"/>
</dbReference>
<comment type="caution">
    <text evidence="5">The sequence shown here is derived from an EMBL/GenBank/DDBJ whole genome shotgun (WGS) entry which is preliminary data.</text>
</comment>
<dbReference type="InterPro" id="IPR016047">
    <property type="entry name" value="M23ase_b-sheet_dom"/>
</dbReference>
<dbReference type="EMBL" id="MFKF01000010">
    <property type="protein sequence ID" value="OGG57204.1"/>
    <property type="molecule type" value="Genomic_DNA"/>
</dbReference>
<dbReference type="AlphaFoldDB" id="A0A1F6D6X6"/>
<dbReference type="InterPro" id="IPR050570">
    <property type="entry name" value="Cell_wall_metabolism_enzyme"/>
</dbReference>
<organism evidence="5 6">
    <name type="scientific">Handelsmanbacteria sp. (strain RIFCSPLOWO2_12_FULL_64_10)</name>
    <dbReference type="NCBI Taxonomy" id="1817868"/>
    <lineage>
        <taxon>Bacteria</taxon>
        <taxon>Candidatus Handelsmaniibacteriota</taxon>
    </lineage>
</organism>